<dbReference type="PROSITE" id="PS50085">
    <property type="entry name" value="RAPGAP"/>
    <property type="match status" value="1"/>
</dbReference>
<dbReference type="Gene3D" id="3.40.50.11210">
    <property type="entry name" value="Rap/Ran-GAP"/>
    <property type="match status" value="1"/>
</dbReference>
<dbReference type="Proteomes" id="UP000005408">
    <property type="component" value="Unassembled WGS sequence"/>
</dbReference>
<proteinExistence type="predicted"/>
<sequence length="342" mass="38571">MTNDLEMLDTITARDNDTVHVFYVKSGQRLAQDILRNVGSQRGIQGQFLEFLHSLGWPVDVQKHAGWTGHISTSWKISQPEDIQENAPRVGTGGSIYDGQQQVLYWADVSSEVAFIVPSLDNFHRLQNDGDKSPQLSVSTPSEGPGGTKPTTLSLERPLTEPRNKTMESPSSPHDAPAFRTRRFGRPSTVTIGPDTKIFVVWLENFEDHENFPTGDLLPMTSTGLEQYTATSSSSMRQDKDIFLIYIHALQNGLFRIHMEGNTGKISMAIPLVDGMVVSRRTLGSMVRQTAINIGRRKRLESDSYQPPHVRRKMKIQEIVDKYHLKMTESEFYTALFQDVHK</sequence>
<protein>
    <recommendedName>
        <fullName evidence="3">Rap-GAP domain-containing protein</fullName>
    </recommendedName>
</protein>
<dbReference type="InterPro" id="IPR035974">
    <property type="entry name" value="Rap/Ran-GAP_sf"/>
</dbReference>
<evidence type="ECO:0000313" key="4">
    <source>
        <dbReference type="EnsemblMetazoa" id="G13667.3:cds"/>
    </source>
</evidence>
<reference evidence="4" key="1">
    <citation type="submission" date="2022-08" db="UniProtKB">
        <authorList>
            <consortium name="EnsemblMetazoa"/>
        </authorList>
    </citation>
    <scope>IDENTIFICATION</scope>
    <source>
        <strain evidence="4">05x7-T-G4-1.051#20</strain>
    </source>
</reference>
<dbReference type="PANTHER" id="PTHR21344">
    <property type="entry name" value="RAL GTPASE-ACTIVATING PROTEIN SUBUNIT BETA"/>
    <property type="match status" value="1"/>
</dbReference>
<dbReference type="SUPFAM" id="SSF111347">
    <property type="entry name" value="Rap/Ran-GAP"/>
    <property type="match status" value="1"/>
</dbReference>
<accession>A0A8W8IFB7</accession>
<dbReference type="InterPro" id="IPR000331">
    <property type="entry name" value="Rap/Ran_GAP_dom"/>
</dbReference>
<evidence type="ECO:0000256" key="1">
    <source>
        <dbReference type="ARBA" id="ARBA00022468"/>
    </source>
</evidence>
<evidence type="ECO:0000259" key="3">
    <source>
        <dbReference type="PROSITE" id="PS50085"/>
    </source>
</evidence>
<dbReference type="GO" id="GO:0005096">
    <property type="term" value="F:GTPase activator activity"/>
    <property type="evidence" value="ECO:0007669"/>
    <property type="project" value="UniProtKB-KW"/>
</dbReference>
<dbReference type="PANTHER" id="PTHR21344:SF1">
    <property type="entry name" value="RAL GTPASE-ACTIVATING PROTEIN SUBUNIT BETA"/>
    <property type="match status" value="1"/>
</dbReference>
<dbReference type="GO" id="GO:0051056">
    <property type="term" value="P:regulation of small GTPase mediated signal transduction"/>
    <property type="evidence" value="ECO:0007669"/>
    <property type="project" value="InterPro"/>
</dbReference>
<evidence type="ECO:0000313" key="5">
    <source>
        <dbReference type="Proteomes" id="UP000005408"/>
    </source>
</evidence>
<name>A0A8W8IFB7_MAGGI</name>
<dbReference type="AlphaFoldDB" id="A0A8W8IFB7"/>
<keyword evidence="1" id="KW-0343">GTPase activation</keyword>
<dbReference type="InterPro" id="IPR039930">
    <property type="entry name" value="RALGAPB"/>
</dbReference>
<feature type="region of interest" description="Disordered" evidence="2">
    <location>
        <begin position="126"/>
        <end position="188"/>
    </location>
</feature>
<evidence type="ECO:0000256" key="2">
    <source>
        <dbReference type="SAM" id="MobiDB-lite"/>
    </source>
</evidence>
<keyword evidence="5" id="KW-1185">Reference proteome</keyword>
<feature type="domain" description="Rap-GAP" evidence="3">
    <location>
        <begin position="5"/>
        <end position="250"/>
    </location>
</feature>
<organism evidence="4 5">
    <name type="scientific">Magallana gigas</name>
    <name type="common">Pacific oyster</name>
    <name type="synonym">Crassostrea gigas</name>
    <dbReference type="NCBI Taxonomy" id="29159"/>
    <lineage>
        <taxon>Eukaryota</taxon>
        <taxon>Metazoa</taxon>
        <taxon>Spiralia</taxon>
        <taxon>Lophotrochozoa</taxon>
        <taxon>Mollusca</taxon>
        <taxon>Bivalvia</taxon>
        <taxon>Autobranchia</taxon>
        <taxon>Pteriomorphia</taxon>
        <taxon>Ostreida</taxon>
        <taxon>Ostreoidea</taxon>
        <taxon>Ostreidae</taxon>
        <taxon>Magallana</taxon>
    </lineage>
</organism>
<dbReference type="EnsemblMetazoa" id="G13667.3">
    <property type="protein sequence ID" value="G13667.3:cds"/>
    <property type="gene ID" value="G13667"/>
</dbReference>